<evidence type="ECO:0000313" key="7">
    <source>
        <dbReference type="Proteomes" id="UP000287502"/>
    </source>
</evidence>
<dbReference type="InterPro" id="IPR039383">
    <property type="entry name" value="FHIT"/>
</dbReference>
<dbReference type="InterPro" id="IPR011146">
    <property type="entry name" value="HIT-like"/>
</dbReference>
<dbReference type="RefSeq" id="WP_128467740.1">
    <property type="nucleotide sequence ID" value="NZ_CP035108.1"/>
</dbReference>
<protein>
    <submittedName>
        <fullName evidence="6">HIT domain-containing protein</fullName>
    </submittedName>
</protein>
<organism evidence="6 7">
    <name type="scientific">Geovibrio thiophilus</name>
    <dbReference type="NCBI Taxonomy" id="139438"/>
    <lineage>
        <taxon>Bacteria</taxon>
        <taxon>Pseudomonadati</taxon>
        <taxon>Deferribacterota</taxon>
        <taxon>Deferribacteres</taxon>
        <taxon>Deferribacterales</taxon>
        <taxon>Geovibrionaceae</taxon>
        <taxon>Geovibrio</taxon>
    </lineage>
</organism>
<feature type="binding site" evidence="3">
    <location>
        <position position="41"/>
    </location>
    <ligand>
        <name>substrate</name>
    </ligand>
</feature>
<dbReference type="Gene3D" id="3.30.428.10">
    <property type="entry name" value="HIT-like"/>
    <property type="match status" value="1"/>
</dbReference>
<reference evidence="6 7" key="1">
    <citation type="submission" date="2019-01" db="EMBL/GenBank/DDBJ databases">
        <title>Geovibrio thiophilus DSM 11263, complete genome.</title>
        <authorList>
            <person name="Spring S."/>
            <person name="Bunk B."/>
            <person name="Sproer C."/>
        </authorList>
    </citation>
    <scope>NUCLEOTIDE SEQUENCE [LARGE SCALE GENOMIC DNA]</scope>
    <source>
        <strain evidence="6 7">DSM 11263</strain>
    </source>
</reference>
<dbReference type="PANTHER" id="PTHR42997:SF1">
    <property type="entry name" value="AP-4-A PHOSPHORYLASE"/>
    <property type="match status" value="1"/>
</dbReference>
<evidence type="ECO:0000259" key="5">
    <source>
        <dbReference type="PROSITE" id="PS51084"/>
    </source>
</evidence>
<dbReference type="CDD" id="cd01275">
    <property type="entry name" value="FHIT"/>
    <property type="match status" value="1"/>
</dbReference>
<dbReference type="KEGG" id="gtl:EP073_00505"/>
<dbReference type="EMBL" id="CP035108">
    <property type="protein sequence ID" value="QAR34435.1"/>
    <property type="molecule type" value="Genomic_DNA"/>
</dbReference>
<dbReference type="SUPFAM" id="SSF54197">
    <property type="entry name" value="HIT-like"/>
    <property type="match status" value="1"/>
</dbReference>
<feature type="short sequence motif" description="Histidine triad motif" evidence="4">
    <location>
        <begin position="109"/>
        <end position="113"/>
    </location>
</feature>
<feature type="domain" description="HIT" evidence="5">
    <location>
        <begin position="14"/>
        <end position="124"/>
    </location>
</feature>
<accession>A0A410K2A2</accession>
<evidence type="ECO:0000256" key="1">
    <source>
        <dbReference type="ARBA" id="ARBA00022741"/>
    </source>
</evidence>
<keyword evidence="1" id="KW-0547">Nucleotide-binding</keyword>
<gene>
    <name evidence="6" type="ORF">EP073_00505</name>
</gene>
<evidence type="ECO:0000256" key="2">
    <source>
        <dbReference type="PIRSR" id="PIRSR639383-1"/>
    </source>
</evidence>
<keyword evidence="7" id="KW-1185">Reference proteome</keyword>
<dbReference type="Pfam" id="PF01230">
    <property type="entry name" value="HIT"/>
    <property type="match status" value="1"/>
</dbReference>
<feature type="binding site" evidence="3">
    <location>
        <position position="113"/>
    </location>
    <ligand>
        <name>substrate</name>
    </ligand>
</feature>
<feature type="active site" description="Tele-AMP-histidine intermediate" evidence="2">
    <location>
        <position position="111"/>
    </location>
</feature>
<dbReference type="InterPro" id="IPR036265">
    <property type="entry name" value="HIT-like_sf"/>
</dbReference>
<evidence type="ECO:0000313" key="6">
    <source>
        <dbReference type="EMBL" id="QAR34435.1"/>
    </source>
</evidence>
<dbReference type="PROSITE" id="PS51084">
    <property type="entry name" value="HIT_2"/>
    <property type="match status" value="1"/>
</dbReference>
<dbReference type="PANTHER" id="PTHR42997">
    <property type="entry name" value="HIT FAMILY HYDROLASE"/>
    <property type="match status" value="1"/>
</dbReference>
<dbReference type="Proteomes" id="UP000287502">
    <property type="component" value="Chromosome"/>
</dbReference>
<dbReference type="InterPro" id="IPR052908">
    <property type="entry name" value="AP-4-A_phosphorylase"/>
</dbReference>
<dbReference type="GO" id="GO:0003824">
    <property type="term" value="F:catalytic activity"/>
    <property type="evidence" value="ECO:0007669"/>
    <property type="project" value="InterPro"/>
</dbReference>
<dbReference type="OrthoDB" id="9784774at2"/>
<proteinExistence type="predicted"/>
<evidence type="ECO:0000256" key="4">
    <source>
        <dbReference type="PROSITE-ProRule" id="PRU00464"/>
    </source>
</evidence>
<dbReference type="AlphaFoldDB" id="A0A410K2A2"/>
<sequence length="154" mass="17430">MSYISGLGKTESCIFCDKPSEDEDKKNLILHRGKKAFVIMNLFPYNNGHLMVAPYKHTGDFLELDDDEMLEIMQLTQLAIRVLRKTMNPAGFNTGFNIGKAAGAGIDAHLHFHIVPRWVGDTNFMPVVGEMKVISEHIEVTYANLLECFRREAE</sequence>
<name>A0A410K2A2_9BACT</name>
<evidence type="ECO:0000256" key="3">
    <source>
        <dbReference type="PIRSR" id="PIRSR639383-2"/>
    </source>
</evidence>
<dbReference type="GO" id="GO:0000166">
    <property type="term" value="F:nucleotide binding"/>
    <property type="evidence" value="ECO:0007669"/>
    <property type="project" value="UniProtKB-KW"/>
</dbReference>